<dbReference type="InterPro" id="IPR006442">
    <property type="entry name" value="Antitoxin_Phd/YefM"/>
</dbReference>
<sequence length="92" mass="10586">MTRSITTTEFMRDFGRYHDEARIEPITLTKYGRPSVVVVPADLYARMSNNADPRRSYLSNETPPELAEMILSVIDDRLEEDDQGPVDDKPLR</sequence>
<evidence type="ECO:0000256" key="2">
    <source>
        <dbReference type="RuleBase" id="RU362080"/>
    </source>
</evidence>
<dbReference type="NCBIfam" id="TIGR01552">
    <property type="entry name" value="phd_fam"/>
    <property type="match status" value="1"/>
</dbReference>
<comment type="function">
    <text evidence="2">Antitoxin component of a type II toxin-antitoxin (TA) system.</text>
</comment>
<dbReference type="Pfam" id="PF02604">
    <property type="entry name" value="PhdYeFM_antitox"/>
    <property type="match status" value="1"/>
</dbReference>
<dbReference type="Gene3D" id="3.40.1620.10">
    <property type="entry name" value="YefM-like domain"/>
    <property type="match status" value="1"/>
</dbReference>
<proteinExistence type="inferred from homology"/>
<reference evidence="3 4" key="1">
    <citation type="submission" date="2023-07" db="EMBL/GenBank/DDBJ databases">
        <title>Sorghum-associated microbial communities from plants grown in Nebraska, USA.</title>
        <authorList>
            <person name="Schachtman D."/>
        </authorList>
    </citation>
    <scope>NUCLEOTIDE SEQUENCE [LARGE SCALE GENOMIC DNA]</scope>
    <source>
        <strain evidence="3 4">DS1307</strain>
    </source>
</reference>
<name>A0ABT9PZZ4_9HYPH</name>
<dbReference type="RefSeq" id="WP_373458565.1">
    <property type="nucleotide sequence ID" value="NZ_JAUSRF010000018.1"/>
</dbReference>
<dbReference type="Proteomes" id="UP001241472">
    <property type="component" value="Unassembled WGS sequence"/>
</dbReference>
<organism evidence="3 4">
    <name type="scientific">Neorhizobium huautlense</name>
    <dbReference type="NCBI Taxonomy" id="67774"/>
    <lineage>
        <taxon>Bacteria</taxon>
        <taxon>Pseudomonadati</taxon>
        <taxon>Pseudomonadota</taxon>
        <taxon>Alphaproteobacteria</taxon>
        <taxon>Hyphomicrobiales</taxon>
        <taxon>Rhizobiaceae</taxon>
        <taxon>Rhizobium/Agrobacterium group</taxon>
        <taxon>Neorhizobium</taxon>
    </lineage>
</organism>
<accession>A0ABT9PZZ4</accession>
<dbReference type="InterPro" id="IPR036165">
    <property type="entry name" value="YefM-like_sf"/>
</dbReference>
<comment type="similarity">
    <text evidence="1 2">Belongs to the phD/YefM antitoxin family.</text>
</comment>
<keyword evidence="4" id="KW-1185">Reference proteome</keyword>
<dbReference type="EMBL" id="JAUSRF010000018">
    <property type="protein sequence ID" value="MDP9839676.1"/>
    <property type="molecule type" value="Genomic_DNA"/>
</dbReference>
<evidence type="ECO:0000313" key="4">
    <source>
        <dbReference type="Proteomes" id="UP001241472"/>
    </source>
</evidence>
<evidence type="ECO:0000256" key="1">
    <source>
        <dbReference type="ARBA" id="ARBA00009981"/>
    </source>
</evidence>
<dbReference type="SUPFAM" id="SSF143120">
    <property type="entry name" value="YefM-like"/>
    <property type="match status" value="1"/>
</dbReference>
<evidence type="ECO:0000313" key="3">
    <source>
        <dbReference type="EMBL" id="MDP9839676.1"/>
    </source>
</evidence>
<comment type="caution">
    <text evidence="3">The sequence shown here is derived from an EMBL/GenBank/DDBJ whole genome shotgun (WGS) entry which is preliminary data.</text>
</comment>
<gene>
    <name evidence="3" type="ORF">J2T09_004452</name>
</gene>
<protein>
    <recommendedName>
        <fullName evidence="2">Antitoxin</fullName>
    </recommendedName>
</protein>